<comment type="similarity">
    <text evidence="1">Belongs to the tRNA-intron endonuclease family.</text>
</comment>
<dbReference type="InterPro" id="IPR036167">
    <property type="entry name" value="tRNA_intron_Endo_cat-like_sf"/>
</dbReference>
<keyword evidence="9" id="KW-0540">Nuclease</keyword>
<feature type="compositionally biased region" description="Acidic residues" evidence="6">
    <location>
        <begin position="242"/>
        <end position="251"/>
    </location>
</feature>
<dbReference type="InterPro" id="IPR059049">
    <property type="entry name" value="TSEN34_N"/>
</dbReference>
<feature type="compositionally biased region" description="Acidic residues" evidence="6">
    <location>
        <begin position="157"/>
        <end position="172"/>
    </location>
</feature>
<dbReference type="Pfam" id="PF01974">
    <property type="entry name" value="tRNA_int_endo"/>
    <property type="match status" value="1"/>
</dbReference>
<sequence length="446" mass="49866">MVVHAPLTMAEVDACDVYQVGGANSDTFYVYDLDTIRRLHFTHRVIGAFVGTLSVHHAQNQTLGVPLCLSPEEVMLGLYHGFIRLWCDAEQDYFGGSQQLVEDPRPREEAFSHRLECEFAAYAAQKEKEAAEARERHLTKAAAKARNRGKRKRDSDREDDDESHGSALDEDTPQPSELERMLVDPHIAKSRKRQRTKEQHWLVRDIGIVALWIRRAATEMATPLRRKERSIGEDYLLADDADLPAGSEDDVTAPAPGAINPAEGSEDEDVDNKRSFRSLRVRITAPITLPCAAYDLEVPDSLRRVQLGFEDLVWRYATTSEDTQQYLHRFAAMSDLWQRGFFLGDGTKFGAHIMAYPGDPVGYHASLIVSVIPVAPPAVPMLELIATGRLGSATKKLASYAFLPDVPERGKMTAARYSKLLAGRFDKNKPLPSVCFLGIVWHKSLP</sequence>
<evidence type="ECO:0000256" key="2">
    <source>
        <dbReference type="ARBA" id="ARBA00012573"/>
    </source>
</evidence>
<dbReference type="GO" id="GO:0005634">
    <property type="term" value="C:nucleus"/>
    <property type="evidence" value="ECO:0007669"/>
    <property type="project" value="UniProtKB-ARBA"/>
</dbReference>
<dbReference type="AlphaFoldDB" id="A0A5J4YTF5"/>
<dbReference type="Pfam" id="PF26577">
    <property type="entry name" value="TSEN34_N"/>
    <property type="match status" value="1"/>
</dbReference>
<keyword evidence="10" id="KW-1185">Reference proteome</keyword>
<reference evidence="10" key="1">
    <citation type="journal article" date="2019" name="Nat. Commun.">
        <title>Expansion of phycobilisome linker gene families in mesophilic red algae.</title>
        <authorList>
            <person name="Lee J."/>
            <person name="Kim D."/>
            <person name="Bhattacharya D."/>
            <person name="Yoon H.S."/>
        </authorList>
    </citation>
    <scope>NUCLEOTIDE SEQUENCE [LARGE SCALE GENOMIC DNA]</scope>
    <source>
        <strain evidence="10">CCMP 1328</strain>
    </source>
</reference>
<feature type="region of interest" description="Disordered" evidence="6">
    <location>
        <begin position="242"/>
        <end position="271"/>
    </location>
</feature>
<evidence type="ECO:0000313" key="10">
    <source>
        <dbReference type="Proteomes" id="UP000324585"/>
    </source>
</evidence>
<dbReference type="CDD" id="cd22363">
    <property type="entry name" value="tRNA-intron_lyase_C"/>
    <property type="match status" value="1"/>
</dbReference>
<evidence type="ECO:0000256" key="4">
    <source>
        <dbReference type="ARBA" id="ARBA00023239"/>
    </source>
</evidence>
<evidence type="ECO:0000259" key="8">
    <source>
        <dbReference type="Pfam" id="PF26577"/>
    </source>
</evidence>
<evidence type="ECO:0000256" key="1">
    <source>
        <dbReference type="ARBA" id="ARBA00008078"/>
    </source>
</evidence>
<proteinExistence type="inferred from homology"/>
<gene>
    <name evidence="9" type="ORF">FVE85_2709</name>
</gene>
<feature type="domain" description="tRNA intron endonuclease catalytic" evidence="7">
    <location>
        <begin position="328"/>
        <end position="402"/>
    </location>
</feature>
<dbReference type="InterPro" id="IPR011856">
    <property type="entry name" value="tRNA_endonuc-like_dom_sf"/>
</dbReference>
<organism evidence="9 10">
    <name type="scientific">Porphyridium purpureum</name>
    <name type="common">Red alga</name>
    <name type="synonym">Porphyridium cruentum</name>
    <dbReference type="NCBI Taxonomy" id="35688"/>
    <lineage>
        <taxon>Eukaryota</taxon>
        <taxon>Rhodophyta</taxon>
        <taxon>Bangiophyceae</taxon>
        <taxon>Porphyridiales</taxon>
        <taxon>Porphyridiaceae</taxon>
        <taxon>Porphyridium</taxon>
    </lineage>
</organism>
<keyword evidence="4" id="KW-0456">Lyase</keyword>
<evidence type="ECO:0000313" key="9">
    <source>
        <dbReference type="EMBL" id="KAA8494468.1"/>
    </source>
</evidence>
<evidence type="ECO:0000256" key="3">
    <source>
        <dbReference type="ARBA" id="ARBA00022694"/>
    </source>
</evidence>
<keyword evidence="9" id="KW-0378">Hydrolase</keyword>
<dbReference type="EC" id="4.6.1.16" evidence="2"/>
<dbReference type="EMBL" id="VRMN01000004">
    <property type="protein sequence ID" value="KAA8494468.1"/>
    <property type="molecule type" value="Genomic_DNA"/>
</dbReference>
<keyword evidence="3" id="KW-0819">tRNA processing</keyword>
<comment type="catalytic activity">
    <reaction evidence="5">
        <text>pretRNA = a 3'-half-tRNA molecule with a 5'-OH end + a 5'-half-tRNA molecule with a 2',3'-cyclic phosphate end + an intron with a 2',3'-cyclic phosphate and a 5'-hydroxyl terminus.</text>
        <dbReference type="EC" id="4.6.1.16"/>
    </reaction>
</comment>
<dbReference type="PANTHER" id="PTHR13070:SF0">
    <property type="entry name" value="TRNA-SPLICING ENDONUCLEASE SUBUNIT SEN34"/>
    <property type="match status" value="1"/>
</dbReference>
<dbReference type="InterPro" id="IPR006677">
    <property type="entry name" value="tRNA_intron_Endonuc_cat-like"/>
</dbReference>
<dbReference type="OMA" id="AHIMAYP"/>
<feature type="compositionally biased region" description="Basic residues" evidence="6">
    <location>
        <begin position="139"/>
        <end position="152"/>
    </location>
</feature>
<feature type="region of interest" description="Disordered" evidence="6">
    <location>
        <begin position="130"/>
        <end position="196"/>
    </location>
</feature>
<dbReference type="GO" id="GO:0000213">
    <property type="term" value="F:tRNA-intron lyase activity"/>
    <property type="evidence" value="ECO:0007669"/>
    <property type="project" value="UniProtKB-EC"/>
</dbReference>
<dbReference type="SUPFAM" id="SSF53032">
    <property type="entry name" value="tRNA-intron endonuclease catalytic domain-like"/>
    <property type="match status" value="1"/>
</dbReference>
<comment type="caution">
    <text evidence="9">The sequence shown here is derived from an EMBL/GenBank/DDBJ whole genome shotgun (WGS) entry which is preliminary data.</text>
</comment>
<protein>
    <recommendedName>
        <fullName evidence="2">tRNA-intron lyase</fullName>
        <ecNumber evidence="2">4.6.1.16</ecNumber>
    </recommendedName>
</protein>
<dbReference type="GO" id="GO:0000379">
    <property type="term" value="P:tRNA-type intron splice site recognition and cleavage"/>
    <property type="evidence" value="ECO:0007669"/>
    <property type="project" value="TreeGrafter"/>
</dbReference>
<dbReference type="GO" id="GO:0003676">
    <property type="term" value="F:nucleic acid binding"/>
    <property type="evidence" value="ECO:0007669"/>
    <property type="project" value="InterPro"/>
</dbReference>
<keyword evidence="9" id="KW-0255">Endonuclease</keyword>
<evidence type="ECO:0000259" key="7">
    <source>
        <dbReference type="Pfam" id="PF01974"/>
    </source>
</evidence>
<dbReference type="OrthoDB" id="48041at2759"/>
<feature type="domain" description="TSEN34 N-terminal" evidence="8">
    <location>
        <begin position="25"/>
        <end position="85"/>
    </location>
</feature>
<evidence type="ECO:0000256" key="6">
    <source>
        <dbReference type="SAM" id="MobiDB-lite"/>
    </source>
</evidence>
<name>A0A5J4YTF5_PORPP</name>
<evidence type="ECO:0000256" key="5">
    <source>
        <dbReference type="ARBA" id="ARBA00034031"/>
    </source>
</evidence>
<dbReference type="Proteomes" id="UP000324585">
    <property type="component" value="Unassembled WGS sequence"/>
</dbReference>
<feature type="compositionally biased region" description="Basic and acidic residues" evidence="6">
    <location>
        <begin position="177"/>
        <end position="187"/>
    </location>
</feature>
<dbReference type="PANTHER" id="PTHR13070">
    <property type="entry name" value="TRNA-SPLICING ENDONUCLEASE SUBUNIT SEN34-RELATED"/>
    <property type="match status" value="1"/>
</dbReference>
<dbReference type="Gene3D" id="3.40.1350.10">
    <property type="match status" value="1"/>
</dbReference>
<accession>A0A5J4YTF5</accession>